<feature type="transmembrane region" description="Helical" evidence="1">
    <location>
        <begin position="31"/>
        <end position="54"/>
    </location>
</feature>
<dbReference type="Proteomes" id="UP000823749">
    <property type="component" value="Chromosome 13"/>
</dbReference>
<keyword evidence="1" id="KW-0812">Transmembrane</keyword>
<accession>A0AAV6HJZ1</accession>
<keyword evidence="1" id="KW-1133">Transmembrane helix</keyword>
<protein>
    <submittedName>
        <fullName evidence="2">Uncharacterized protein</fullName>
    </submittedName>
</protein>
<name>A0AAV6HJZ1_9ERIC</name>
<reference evidence="2 3" key="1">
    <citation type="submission" date="2020-08" db="EMBL/GenBank/DDBJ databases">
        <title>Plant Genome Project.</title>
        <authorList>
            <person name="Zhang R.-G."/>
        </authorList>
    </citation>
    <scope>NUCLEOTIDE SEQUENCE [LARGE SCALE GENOMIC DNA]</scope>
    <source>
        <strain evidence="2">WSP0</strain>
        <tissue evidence="2">Leaf</tissue>
    </source>
</reference>
<comment type="caution">
    <text evidence="2">The sequence shown here is derived from an EMBL/GenBank/DDBJ whole genome shotgun (WGS) entry which is preliminary data.</text>
</comment>
<keyword evidence="3" id="KW-1185">Reference proteome</keyword>
<proteinExistence type="predicted"/>
<sequence>MPPPLLSPSPSPSVYNRSLSVCIVLMSLDLWLYRLSVCIGPGLLLCLCIGPGLLQKKICAYKCHTKNFTQMSQMTQRRKCKLPQCVLV</sequence>
<evidence type="ECO:0000313" key="3">
    <source>
        <dbReference type="Proteomes" id="UP000823749"/>
    </source>
</evidence>
<keyword evidence="1" id="KW-0472">Membrane</keyword>
<gene>
    <name evidence="2" type="ORF">RHGRI_035452</name>
</gene>
<organism evidence="2 3">
    <name type="scientific">Rhododendron griersonianum</name>
    <dbReference type="NCBI Taxonomy" id="479676"/>
    <lineage>
        <taxon>Eukaryota</taxon>
        <taxon>Viridiplantae</taxon>
        <taxon>Streptophyta</taxon>
        <taxon>Embryophyta</taxon>
        <taxon>Tracheophyta</taxon>
        <taxon>Spermatophyta</taxon>
        <taxon>Magnoliopsida</taxon>
        <taxon>eudicotyledons</taxon>
        <taxon>Gunneridae</taxon>
        <taxon>Pentapetalae</taxon>
        <taxon>asterids</taxon>
        <taxon>Ericales</taxon>
        <taxon>Ericaceae</taxon>
        <taxon>Ericoideae</taxon>
        <taxon>Rhodoreae</taxon>
        <taxon>Rhododendron</taxon>
    </lineage>
</organism>
<dbReference type="EMBL" id="JACTNZ010000013">
    <property type="protein sequence ID" value="KAG5514045.1"/>
    <property type="molecule type" value="Genomic_DNA"/>
</dbReference>
<evidence type="ECO:0000313" key="2">
    <source>
        <dbReference type="EMBL" id="KAG5514045.1"/>
    </source>
</evidence>
<evidence type="ECO:0000256" key="1">
    <source>
        <dbReference type="SAM" id="Phobius"/>
    </source>
</evidence>
<dbReference type="AlphaFoldDB" id="A0AAV6HJZ1"/>